<dbReference type="SUPFAM" id="SSF53067">
    <property type="entry name" value="Actin-like ATPase domain"/>
    <property type="match status" value="2"/>
</dbReference>
<protein>
    <recommendedName>
        <fullName evidence="3">SHS2 domain-containing protein</fullName>
    </recommendedName>
</protein>
<gene>
    <name evidence="1" type="ORF">A2V72_01625</name>
</gene>
<dbReference type="Pfam" id="PF11104">
    <property type="entry name" value="PilM_2"/>
    <property type="match status" value="1"/>
</dbReference>
<dbReference type="NCBIfam" id="TIGR01175">
    <property type="entry name" value="pilM"/>
    <property type="match status" value="1"/>
</dbReference>
<dbReference type="PANTHER" id="PTHR32432">
    <property type="entry name" value="CELL DIVISION PROTEIN FTSA-RELATED"/>
    <property type="match status" value="1"/>
</dbReference>
<dbReference type="AlphaFoldDB" id="A0A1G2DYR6"/>
<dbReference type="PANTHER" id="PTHR32432:SF3">
    <property type="entry name" value="ETHANOLAMINE UTILIZATION PROTEIN EUTJ"/>
    <property type="match status" value="1"/>
</dbReference>
<dbReference type="EMBL" id="MHLW01000012">
    <property type="protein sequence ID" value="OGZ18191.1"/>
    <property type="molecule type" value="Genomic_DNA"/>
</dbReference>
<dbReference type="Proteomes" id="UP000178893">
    <property type="component" value="Unassembled WGS sequence"/>
</dbReference>
<evidence type="ECO:0000313" key="2">
    <source>
        <dbReference type="Proteomes" id="UP000178893"/>
    </source>
</evidence>
<dbReference type="PIRSF" id="PIRSF019169">
    <property type="entry name" value="PilM"/>
    <property type="match status" value="1"/>
</dbReference>
<reference evidence="1 2" key="1">
    <citation type="journal article" date="2016" name="Nat. Commun.">
        <title>Thousands of microbial genomes shed light on interconnected biogeochemical processes in an aquifer system.</title>
        <authorList>
            <person name="Anantharaman K."/>
            <person name="Brown C.T."/>
            <person name="Hug L.A."/>
            <person name="Sharon I."/>
            <person name="Castelle C.J."/>
            <person name="Probst A.J."/>
            <person name="Thomas B.C."/>
            <person name="Singh A."/>
            <person name="Wilkins M.J."/>
            <person name="Karaoz U."/>
            <person name="Brodie E.L."/>
            <person name="Williams K.H."/>
            <person name="Hubbard S.S."/>
            <person name="Banfield J.F."/>
        </authorList>
    </citation>
    <scope>NUCLEOTIDE SEQUENCE [LARGE SCALE GENOMIC DNA]</scope>
</reference>
<dbReference type="Gene3D" id="3.30.1490.300">
    <property type="match status" value="1"/>
</dbReference>
<organism evidence="1 2">
    <name type="scientific">Candidatus Nealsonbacteria bacterium RBG_13_37_56</name>
    <dbReference type="NCBI Taxonomy" id="1801661"/>
    <lineage>
        <taxon>Bacteria</taxon>
        <taxon>Candidatus Nealsoniibacteriota</taxon>
    </lineage>
</organism>
<accession>A0A1G2DYR6</accession>
<sequence>MITDEIESKLFKFKNFFRIRRKRFLGIDVGASFIRVVELSRKGQVIRLNNYAEFKLTDFNHGPFNLPAKNNLSAKEISDIIKTLIKQAGIQTREVAFSIPDFGSFFTKIELPEMDKDEIPQAVKYQVRPYIPLPLDDVALDWSVIEGQPSKTPIKVLVVAIPANMIDHYQEIASRSGLDLKFLEPEVFSLARASVKDGRDNKVIALIDIGAWSTTCSVLEKGILKTSHSFNIAGNDLTKVIARSLNIDYNKVEEMKRKYGLLPSEELKDSQNIRKLLIPLVGSILQETKKAFHNYYLEEGKEVEKIVLAGGVSLMPGLKEFFSVELKKPIVIADSFLNIVSPPILADVLKGMGPYYGIALGLALKGLE</sequence>
<dbReference type="InterPro" id="IPR005883">
    <property type="entry name" value="PilM"/>
</dbReference>
<proteinExistence type="predicted"/>
<dbReference type="InterPro" id="IPR050696">
    <property type="entry name" value="FtsA/MreB"/>
</dbReference>
<evidence type="ECO:0000313" key="1">
    <source>
        <dbReference type="EMBL" id="OGZ18191.1"/>
    </source>
</evidence>
<dbReference type="CDD" id="cd24049">
    <property type="entry name" value="ASKHA_NBD_PilM"/>
    <property type="match status" value="1"/>
</dbReference>
<evidence type="ECO:0008006" key="3">
    <source>
        <dbReference type="Google" id="ProtNLM"/>
    </source>
</evidence>
<dbReference type="Gene3D" id="3.30.420.40">
    <property type="match status" value="2"/>
</dbReference>
<name>A0A1G2DYR6_9BACT</name>
<dbReference type="InterPro" id="IPR043129">
    <property type="entry name" value="ATPase_NBD"/>
</dbReference>
<comment type="caution">
    <text evidence="1">The sequence shown here is derived from an EMBL/GenBank/DDBJ whole genome shotgun (WGS) entry which is preliminary data.</text>
</comment>